<reference evidence="2 3" key="1">
    <citation type="submission" date="2020-04" db="EMBL/GenBank/DDBJ databases">
        <title>Genome sequencing of novel species.</title>
        <authorList>
            <person name="Heo J."/>
            <person name="Kim S.-J."/>
            <person name="Kim J.-S."/>
            <person name="Hong S.-B."/>
            <person name="Kwon S.-W."/>
        </authorList>
    </citation>
    <scope>NUCLEOTIDE SEQUENCE [LARGE SCALE GENOMIC DNA]</scope>
    <source>
        <strain evidence="2 3">MFER-1</strain>
    </source>
</reference>
<dbReference type="InterPro" id="IPR013022">
    <property type="entry name" value="Xyl_isomerase-like_TIM-brl"/>
</dbReference>
<dbReference type="Pfam" id="PF01261">
    <property type="entry name" value="AP_endonuc_2"/>
    <property type="match status" value="1"/>
</dbReference>
<protein>
    <submittedName>
        <fullName evidence="2">TIM barrel protein</fullName>
    </submittedName>
</protein>
<sequence length="268" mass="30850">MKLKVYKSLWGMDHLPLEQQFKLVSEAGYAGFESPVPSQADEPLFRELVQRYGLEYCFTVYTSGDHKDSFKQQVDRALTFSPMLINAHSAKDDMPYEQQLEFYRYALDIEKSAGIPIVHETHRGRAMFTPWSAERLLKDLPDLNICADFSHWCCVCESLLEDQVSRMKIATERARFVHARVGHQEGPQVNHPAAPEHAAALAAHTAWWRDIARNRRDQGAEYLILVPEFGPPGYLQTAPFSQEPVSDLWEVCLWMKNHLESQWDGWLA</sequence>
<gene>
    <name evidence="2" type="ORF">HH215_12690</name>
</gene>
<dbReference type="AlphaFoldDB" id="A0A7Z2VJ10"/>
<dbReference type="KEGG" id="cheb:HH215_12690"/>
<dbReference type="SUPFAM" id="SSF51658">
    <property type="entry name" value="Xylose isomerase-like"/>
    <property type="match status" value="1"/>
</dbReference>
<dbReference type="EMBL" id="CP051680">
    <property type="protein sequence ID" value="QJD83952.1"/>
    <property type="molecule type" value="Genomic_DNA"/>
</dbReference>
<dbReference type="Gene3D" id="3.20.20.150">
    <property type="entry name" value="Divalent-metal-dependent TIM barrel enzymes"/>
    <property type="match status" value="1"/>
</dbReference>
<evidence type="ECO:0000259" key="1">
    <source>
        <dbReference type="Pfam" id="PF01261"/>
    </source>
</evidence>
<dbReference type="InterPro" id="IPR036237">
    <property type="entry name" value="Xyl_isomerase-like_sf"/>
</dbReference>
<keyword evidence="3" id="KW-1185">Reference proteome</keyword>
<evidence type="ECO:0000313" key="2">
    <source>
        <dbReference type="EMBL" id="QJD83952.1"/>
    </source>
</evidence>
<proteinExistence type="predicted"/>
<feature type="domain" description="Xylose isomerase-like TIM barrel" evidence="1">
    <location>
        <begin position="21"/>
        <end position="179"/>
    </location>
</feature>
<name>A0A7Z2VJ10_9BACL</name>
<organism evidence="2 3">
    <name type="scientific">Cohnella herbarum</name>
    <dbReference type="NCBI Taxonomy" id="2728023"/>
    <lineage>
        <taxon>Bacteria</taxon>
        <taxon>Bacillati</taxon>
        <taxon>Bacillota</taxon>
        <taxon>Bacilli</taxon>
        <taxon>Bacillales</taxon>
        <taxon>Paenibacillaceae</taxon>
        <taxon>Cohnella</taxon>
    </lineage>
</organism>
<accession>A0A7Z2VJ10</accession>
<dbReference type="RefSeq" id="WP_169280239.1">
    <property type="nucleotide sequence ID" value="NZ_CP051680.1"/>
</dbReference>
<evidence type="ECO:0000313" key="3">
    <source>
        <dbReference type="Proteomes" id="UP000502248"/>
    </source>
</evidence>
<dbReference type="Proteomes" id="UP000502248">
    <property type="component" value="Chromosome"/>
</dbReference>